<organism evidence="1 2">
    <name type="scientific">Lindgomyces ingoldianus</name>
    <dbReference type="NCBI Taxonomy" id="673940"/>
    <lineage>
        <taxon>Eukaryota</taxon>
        <taxon>Fungi</taxon>
        <taxon>Dikarya</taxon>
        <taxon>Ascomycota</taxon>
        <taxon>Pezizomycotina</taxon>
        <taxon>Dothideomycetes</taxon>
        <taxon>Pleosporomycetidae</taxon>
        <taxon>Pleosporales</taxon>
        <taxon>Lindgomycetaceae</taxon>
        <taxon>Lindgomyces</taxon>
    </lineage>
</organism>
<sequence length="350" mass="39896">METLTETTLYPKITNHIKEVVKALKWSHRDPSNPEKEVILPSIPIVGTVKLHGTHVDILVYQDNTIVLQSRNNANLMTTADNQGFANAMTKKRGAILSLRNRYHARWRELHPGEPIDMSVPITIAGEWIGEKIQKGVALVRLSKRLVIISVKINGKWVPDADYPNIEEPKEGIYNISRGGFYYSTLYPQDQQCTNDNLEKLAERVAAQCPFAESFGVIGEGEGLVWKLVPHIDQSELWFKTKGGKFKPTFTSAPKKLSADDAGKRQAAATVAKAWCSEQRMEQGWDYLREQSIPQNLKGIGAFLKWVQQDILLEEVGYIEEHMIHEQMLRMEIIAIAKPWFQERYKKEDE</sequence>
<dbReference type="EMBL" id="MU003496">
    <property type="protein sequence ID" value="KAF2475148.1"/>
    <property type="molecule type" value="Genomic_DNA"/>
</dbReference>
<protein>
    <submittedName>
        <fullName evidence="1">Uncharacterized protein</fullName>
    </submittedName>
</protein>
<name>A0ACB6R8P9_9PLEO</name>
<proteinExistence type="predicted"/>
<keyword evidence="2" id="KW-1185">Reference proteome</keyword>
<accession>A0ACB6R8P9</accession>
<reference evidence="1" key="1">
    <citation type="journal article" date="2020" name="Stud. Mycol.">
        <title>101 Dothideomycetes genomes: a test case for predicting lifestyles and emergence of pathogens.</title>
        <authorList>
            <person name="Haridas S."/>
            <person name="Albert R."/>
            <person name="Binder M."/>
            <person name="Bloem J."/>
            <person name="Labutti K."/>
            <person name="Salamov A."/>
            <person name="Andreopoulos B."/>
            <person name="Baker S."/>
            <person name="Barry K."/>
            <person name="Bills G."/>
            <person name="Bluhm B."/>
            <person name="Cannon C."/>
            <person name="Castanera R."/>
            <person name="Culley D."/>
            <person name="Daum C."/>
            <person name="Ezra D."/>
            <person name="Gonzalez J."/>
            <person name="Henrissat B."/>
            <person name="Kuo A."/>
            <person name="Liang C."/>
            <person name="Lipzen A."/>
            <person name="Lutzoni F."/>
            <person name="Magnuson J."/>
            <person name="Mondo S."/>
            <person name="Nolan M."/>
            <person name="Ohm R."/>
            <person name="Pangilinan J."/>
            <person name="Park H.-J."/>
            <person name="Ramirez L."/>
            <person name="Alfaro M."/>
            <person name="Sun H."/>
            <person name="Tritt A."/>
            <person name="Yoshinaga Y."/>
            <person name="Zwiers L.-H."/>
            <person name="Turgeon B."/>
            <person name="Goodwin S."/>
            <person name="Spatafora J."/>
            <person name="Crous P."/>
            <person name="Grigoriev I."/>
        </authorList>
    </citation>
    <scope>NUCLEOTIDE SEQUENCE</scope>
    <source>
        <strain evidence="1">ATCC 200398</strain>
    </source>
</reference>
<evidence type="ECO:0000313" key="2">
    <source>
        <dbReference type="Proteomes" id="UP000799755"/>
    </source>
</evidence>
<comment type="caution">
    <text evidence="1">The sequence shown here is derived from an EMBL/GenBank/DDBJ whole genome shotgun (WGS) entry which is preliminary data.</text>
</comment>
<evidence type="ECO:0000313" key="1">
    <source>
        <dbReference type="EMBL" id="KAF2475148.1"/>
    </source>
</evidence>
<gene>
    <name evidence="1" type="ORF">BDR25DRAFT_100281</name>
</gene>
<dbReference type="Proteomes" id="UP000799755">
    <property type="component" value="Unassembled WGS sequence"/>
</dbReference>